<dbReference type="InterPro" id="IPR021352">
    <property type="entry name" value="DUF2971"/>
</dbReference>
<name>F0TCA2_METLA</name>
<organism evidence="1 2">
    <name type="scientific">Methanobacterium lacus (strain AL-21)</name>
    <dbReference type="NCBI Taxonomy" id="877455"/>
    <lineage>
        <taxon>Archaea</taxon>
        <taxon>Methanobacteriati</taxon>
        <taxon>Methanobacteriota</taxon>
        <taxon>Methanomada group</taxon>
        <taxon>Methanobacteria</taxon>
        <taxon>Methanobacteriales</taxon>
        <taxon>Methanobacteriaceae</taxon>
        <taxon>Methanobacterium</taxon>
    </lineage>
</organism>
<proteinExistence type="predicted"/>
<evidence type="ECO:0000313" key="2">
    <source>
        <dbReference type="Proteomes" id="UP000007490"/>
    </source>
</evidence>
<dbReference type="eggNOG" id="arCOG11374">
    <property type="taxonomic scope" value="Archaea"/>
</dbReference>
<reference evidence="1 2" key="2">
    <citation type="journal article" date="2014" name="Int. J. Syst. Evol. Microbiol.">
        <title>Methanobacterium paludis sp. nov. and a novel strain of Methanobacterium lacus isolated from northern peatlands.</title>
        <authorList>
            <person name="Cadillo-Quiroz H."/>
            <person name="Brauer S.L."/>
            <person name="Goodson N."/>
            <person name="Yavitt J.B."/>
            <person name="Zinder S.H."/>
        </authorList>
    </citation>
    <scope>NUCLEOTIDE SEQUENCE [LARGE SCALE GENOMIC DNA]</scope>
    <source>
        <strain evidence="1 2">AL-21</strain>
    </source>
</reference>
<evidence type="ECO:0008006" key="3">
    <source>
        <dbReference type="Google" id="ProtNLM"/>
    </source>
</evidence>
<reference evidence="2" key="1">
    <citation type="submission" date="2011-02" db="EMBL/GenBank/DDBJ databases">
        <title>Complete sequence of Methanobacterium sp. AL-21.</title>
        <authorList>
            <consortium name="US DOE Joint Genome Institute"/>
            <person name="Lucas S."/>
            <person name="Copeland A."/>
            <person name="Lapidus A."/>
            <person name="Cheng J.-F."/>
            <person name="Goodwin L."/>
            <person name="Pitluck S."/>
            <person name="Chertkov O."/>
            <person name="Detter J.C."/>
            <person name="Han C."/>
            <person name="Tapia R."/>
            <person name="Land M."/>
            <person name="Hauser L."/>
            <person name="Kyrpides N."/>
            <person name="Ivanova N."/>
            <person name="Mikhailova N."/>
            <person name="Pagani I."/>
            <person name="Cadillo-Quiroz H."/>
            <person name="Imachi H."/>
            <person name="Zinder S."/>
            <person name="Liu W."/>
            <person name="Woyke T."/>
        </authorList>
    </citation>
    <scope>NUCLEOTIDE SEQUENCE [LARGE SCALE GENOMIC DNA]</scope>
    <source>
        <strain evidence="2">AL-21</strain>
    </source>
</reference>
<dbReference type="RefSeq" id="WP_013645720.1">
    <property type="nucleotide sequence ID" value="NC_015216.1"/>
</dbReference>
<accession>F0TCA2</accession>
<evidence type="ECO:0000313" key="1">
    <source>
        <dbReference type="EMBL" id="ADZ10369.1"/>
    </source>
</evidence>
<protein>
    <recommendedName>
        <fullName evidence="3">DUF2971 domain-containing protein</fullName>
    </recommendedName>
</protein>
<dbReference type="Pfam" id="PF11185">
    <property type="entry name" value="DUF2971"/>
    <property type="match status" value="1"/>
</dbReference>
<dbReference type="AlphaFoldDB" id="F0TCA2"/>
<gene>
    <name evidence="1" type="ordered locus">Metbo_2154</name>
</gene>
<sequence length="346" mass="40669">MWEDDFANLLFSNDPTRVNAKEAAELKYNKFPSHLYKYRTFDENEYSVKALEEDKIFLSNPLEFNDPYDCALLCKDANYVKEDFLKNLLAKDPKGFRKAHNLTKKQISKLQKSDKIIKDLSIFIAKNSPEYKNNPKRLNELSKENELQIRAISADFNELRKDMLVSCFSEDYKSILMWSHYAKEHTGFCVEYDFKSLGHNNHLTRNLFPVLYANEIFTIDDYIYNPQPQFPNILSSYLEGIDLNKIMDGIQFEILGNNKYNNMFPVCAALTKYEGWKYEKEWRYVLYSRNESKSTYINVPKPTAIYLGTKSNKKDIILEIANNKNIDVYQMQMKSSDYALEAEKIL</sequence>
<dbReference type="OrthoDB" id="71517at2157"/>
<dbReference type="Proteomes" id="UP000007490">
    <property type="component" value="Chromosome"/>
</dbReference>
<dbReference type="HOGENOM" id="CLU_050666_0_0_2"/>
<dbReference type="GeneID" id="10278617"/>
<dbReference type="KEGG" id="mel:Metbo_2154"/>
<dbReference type="EMBL" id="CP002551">
    <property type="protein sequence ID" value="ADZ10369.1"/>
    <property type="molecule type" value="Genomic_DNA"/>
</dbReference>
<dbReference type="STRING" id="877455.Metbo_2154"/>
<keyword evidence="2" id="KW-1185">Reference proteome</keyword>